<dbReference type="InterPro" id="IPR057670">
    <property type="entry name" value="SH3_retrovirus"/>
</dbReference>
<keyword evidence="5" id="KW-1185">Reference proteome</keyword>
<sequence>MYKLEYRSRQCVFLGYNSSHKGYKCLDENGQIFVSRHVIFDETVFPYSVCKVTENHSVSPHVSNGVLPVVMVPRDHQSSVERSTSNNAHANPVHDTCGVDGHDVSSSKNADESNVVPSPGTTNISMNQLVDGVAEWYSIDSELCSHEIVPKSTVLLNDTRVPPDTTTNAHPMVTRSKSGIRKPRIYQVVCAIREPHNIKEAFMHPHWKTAAQAEYDVLVQNKTWSLVPLPANMRVVTCKWLFKVKRNADGSVARYKARLVTKGFL</sequence>
<evidence type="ECO:0000313" key="4">
    <source>
        <dbReference type="EMBL" id="KAE8684863.1"/>
    </source>
</evidence>
<accession>A0A6A2YZX6</accession>
<feature type="domain" description="Retroviral polymerase SH3-like" evidence="3">
    <location>
        <begin position="3"/>
        <end position="49"/>
    </location>
</feature>
<proteinExistence type="predicted"/>
<reference evidence="4" key="1">
    <citation type="submission" date="2019-09" db="EMBL/GenBank/DDBJ databases">
        <title>Draft genome information of white flower Hibiscus syriacus.</title>
        <authorList>
            <person name="Kim Y.-M."/>
        </authorList>
    </citation>
    <scope>NUCLEOTIDE SEQUENCE [LARGE SCALE GENOMIC DNA]</scope>
    <source>
        <strain evidence="4">YM2019G1</strain>
    </source>
</reference>
<dbReference type="Pfam" id="PF25597">
    <property type="entry name" value="SH3_retrovirus"/>
    <property type="match status" value="1"/>
</dbReference>
<dbReference type="Pfam" id="PF07727">
    <property type="entry name" value="RVT_2"/>
    <property type="match status" value="1"/>
</dbReference>
<feature type="region of interest" description="Disordered" evidence="1">
    <location>
        <begin position="75"/>
        <end position="123"/>
    </location>
</feature>
<dbReference type="EMBL" id="VEPZ02001236">
    <property type="protein sequence ID" value="KAE8684863.1"/>
    <property type="molecule type" value="Genomic_DNA"/>
</dbReference>
<feature type="compositionally biased region" description="Basic and acidic residues" evidence="1">
    <location>
        <begin position="100"/>
        <end position="111"/>
    </location>
</feature>
<evidence type="ECO:0000259" key="2">
    <source>
        <dbReference type="Pfam" id="PF07727"/>
    </source>
</evidence>
<dbReference type="InterPro" id="IPR013103">
    <property type="entry name" value="RVT_2"/>
</dbReference>
<name>A0A6A2YZX6_HIBSY</name>
<evidence type="ECO:0000313" key="5">
    <source>
        <dbReference type="Proteomes" id="UP000436088"/>
    </source>
</evidence>
<comment type="caution">
    <text evidence="4">The sequence shown here is derived from an EMBL/GenBank/DDBJ whole genome shotgun (WGS) entry which is preliminary data.</text>
</comment>
<dbReference type="Proteomes" id="UP000436088">
    <property type="component" value="Unassembled WGS sequence"/>
</dbReference>
<evidence type="ECO:0000259" key="3">
    <source>
        <dbReference type="Pfam" id="PF25597"/>
    </source>
</evidence>
<gene>
    <name evidence="4" type="ORF">F3Y22_tig00111105pilonHSYRG00600</name>
</gene>
<organism evidence="4 5">
    <name type="scientific">Hibiscus syriacus</name>
    <name type="common">Rose of Sharon</name>
    <dbReference type="NCBI Taxonomy" id="106335"/>
    <lineage>
        <taxon>Eukaryota</taxon>
        <taxon>Viridiplantae</taxon>
        <taxon>Streptophyta</taxon>
        <taxon>Embryophyta</taxon>
        <taxon>Tracheophyta</taxon>
        <taxon>Spermatophyta</taxon>
        <taxon>Magnoliopsida</taxon>
        <taxon>eudicotyledons</taxon>
        <taxon>Gunneridae</taxon>
        <taxon>Pentapetalae</taxon>
        <taxon>rosids</taxon>
        <taxon>malvids</taxon>
        <taxon>Malvales</taxon>
        <taxon>Malvaceae</taxon>
        <taxon>Malvoideae</taxon>
        <taxon>Hibiscus</taxon>
    </lineage>
</organism>
<feature type="compositionally biased region" description="Polar residues" evidence="1">
    <location>
        <begin position="80"/>
        <end position="89"/>
    </location>
</feature>
<dbReference type="AlphaFoldDB" id="A0A6A2YZX6"/>
<feature type="domain" description="Reverse transcriptase Ty1/copia-type" evidence="2">
    <location>
        <begin position="221"/>
        <end position="264"/>
    </location>
</feature>
<evidence type="ECO:0000256" key="1">
    <source>
        <dbReference type="SAM" id="MobiDB-lite"/>
    </source>
</evidence>
<protein>
    <submittedName>
        <fullName evidence="4">Uncharacterized protein</fullName>
    </submittedName>
</protein>